<keyword evidence="1" id="KW-0732">Signal</keyword>
<name>A0A494V1N1_9ACTN</name>
<evidence type="ECO:0008006" key="4">
    <source>
        <dbReference type="Google" id="ProtNLM"/>
    </source>
</evidence>
<sequence length="273" mass="29418">MKRTCMRTGRSTLTAVLTGALALGLFTATPARAADTGVTVSDIVVNKGKPIIVGITEEKEPAVTFRMTWPAGYTSGDITAFPHLYHETTAAKGAETGIRTGYVTYYDDTPRSANVEGVLYIDPRWTLDSTKDATTWKIAVNVRRWAHGSETKLEAEETLTGLGTVQVKRAARATVNASPEPVAKNKTLTVTGKLTRADWGREAYVGYPDKLAKLQFRKAGTSTYTTVKTVRANSTGSLKTTVTATTDGYWRWTFGETSTTGGATAAGDYVDVQ</sequence>
<dbReference type="EMBL" id="CP023407">
    <property type="protein sequence ID" value="AYL36774.1"/>
    <property type="molecule type" value="Genomic_DNA"/>
</dbReference>
<accession>A0A494V1N1</accession>
<evidence type="ECO:0000256" key="1">
    <source>
        <dbReference type="SAM" id="SignalP"/>
    </source>
</evidence>
<gene>
    <name evidence="2" type="ORF">CNQ36_15880</name>
</gene>
<feature type="chain" id="PRO_5019843284" description="Calcium-binding protein" evidence="1">
    <location>
        <begin position="34"/>
        <end position="273"/>
    </location>
</feature>
<dbReference type="Proteomes" id="UP000282170">
    <property type="component" value="Chromosome"/>
</dbReference>
<evidence type="ECO:0000313" key="3">
    <source>
        <dbReference type="Proteomes" id="UP000282170"/>
    </source>
</evidence>
<organism evidence="2 3">
    <name type="scientific">Streptomyces fungicidicus</name>
    <dbReference type="NCBI Taxonomy" id="68203"/>
    <lineage>
        <taxon>Bacteria</taxon>
        <taxon>Bacillati</taxon>
        <taxon>Actinomycetota</taxon>
        <taxon>Actinomycetes</taxon>
        <taxon>Kitasatosporales</taxon>
        <taxon>Streptomycetaceae</taxon>
        <taxon>Streptomyces</taxon>
    </lineage>
</organism>
<dbReference type="KEGG" id="sfug:CNQ36_15880"/>
<feature type="signal peptide" evidence="1">
    <location>
        <begin position="1"/>
        <end position="33"/>
    </location>
</feature>
<reference evidence="2 3" key="1">
    <citation type="submission" date="2017-09" db="EMBL/GenBank/DDBJ databases">
        <authorList>
            <person name="Zhang H."/>
            <person name="Hu S."/>
            <person name="Xu J."/>
            <person name="He Z."/>
        </authorList>
    </citation>
    <scope>NUCLEOTIDE SEQUENCE [LARGE SCALE GENOMIC DNA]</scope>
    <source>
        <strain evidence="2 3">TXX3120</strain>
    </source>
</reference>
<keyword evidence="3" id="KW-1185">Reference proteome</keyword>
<protein>
    <recommendedName>
        <fullName evidence="4">Calcium-binding protein</fullName>
    </recommendedName>
</protein>
<dbReference type="AlphaFoldDB" id="A0A494V1N1"/>
<proteinExistence type="predicted"/>
<evidence type="ECO:0000313" key="2">
    <source>
        <dbReference type="EMBL" id="AYL36774.1"/>
    </source>
</evidence>